<name>A0A699ZUB6_HAELA</name>
<reference evidence="1 2" key="1">
    <citation type="submission" date="2020-02" db="EMBL/GenBank/DDBJ databases">
        <title>Draft genome sequence of Haematococcus lacustris strain NIES-144.</title>
        <authorList>
            <person name="Morimoto D."/>
            <person name="Nakagawa S."/>
            <person name="Yoshida T."/>
            <person name="Sawayama S."/>
        </authorList>
    </citation>
    <scope>NUCLEOTIDE SEQUENCE [LARGE SCALE GENOMIC DNA]</scope>
    <source>
        <strain evidence="1 2">NIES-144</strain>
    </source>
</reference>
<comment type="caution">
    <text evidence="1">The sequence shown here is derived from an EMBL/GenBank/DDBJ whole genome shotgun (WGS) entry which is preliminary data.</text>
</comment>
<sequence length="204" mass="21898">ETVSRRVMMAIGLFRSHPVVWIAPLCLLFVLVGVTEFAVAYAAKQQASAQQNIDRQLAGLAVEGIAQMFREGYWMVLALKAQVLAAPFVPDLRKLFNQTAAELIARVDWAWAWQQGQWVGDESSQWASRATGRQAAKVPCPCPCLCPWWAQLPACCAWLEGECWALGTTSGPALAGHAPGSRLGAPGGGPPALLGASSLQAWCP</sequence>
<evidence type="ECO:0000313" key="2">
    <source>
        <dbReference type="Proteomes" id="UP000485058"/>
    </source>
</evidence>
<dbReference type="Proteomes" id="UP000485058">
    <property type="component" value="Unassembled WGS sequence"/>
</dbReference>
<dbReference type="AlphaFoldDB" id="A0A699ZUB6"/>
<organism evidence="1 2">
    <name type="scientific">Haematococcus lacustris</name>
    <name type="common">Green alga</name>
    <name type="synonym">Haematococcus pluvialis</name>
    <dbReference type="NCBI Taxonomy" id="44745"/>
    <lineage>
        <taxon>Eukaryota</taxon>
        <taxon>Viridiplantae</taxon>
        <taxon>Chlorophyta</taxon>
        <taxon>core chlorophytes</taxon>
        <taxon>Chlorophyceae</taxon>
        <taxon>CS clade</taxon>
        <taxon>Chlamydomonadales</taxon>
        <taxon>Haematococcaceae</taxon>
        <taxon>Haematococcus</taxon>
    </lineage>
</organism>
<protein>
    <submittedName>
        <fullName evidence="1">Uncharacterized protein</fullName>
    </submittedName>
</protein>
<proteinExistence type="predicted"/>
<gene>
    <name evidence="1" type="ORF">HaLaN_22671</name>
</gene>
<dbReference type="EMBL" id="BLLF01002638">
    <property type="protein sequence ID" value="GFH24810.1"/>
    <property type="molecule type" value="Genomic_DNA"/>
</dbReference>
<accession>A0A699ZUB6</accession>
<keyword evidence="2" id="KW-1185">Reference proteome</keyword>
<feature type="non-terminal residue" evidence="1">
    <location>
        <position position="1"/>
    </location>
</feature>
<evidence type="ECO:0000313" key="1">
    <source>
        <dbReference type="EMBL" id="GFH24810.1"/>
    </source>
</evidence>